<comment type="caution">
    <text evidence="1">The sequence shown here is derived from an EMBL/GenBank/DDBJ whole genome shotgun (WGS) entry which is preliminary data.</text>
</comment>
<reference evidence="1 2" key="1">
    <citation type="submission" date="2015-01" db="EMBL/GenBank/DDBJ databases">
        <title>Evolution of Trichinella species and genotypes.</title>
        <authorList>
            <person name="Korhonen P.K."/>
            <person name="Edoardo P."/>
            <person name="Giuseppe L.R."/>
            <person name="Gasser R.B."/>
        </authorList>
    </citation>
    <scope>NUCLEOTIDE SEQUENCE [LARGE SCALE GENOMIC DNA]</scope>
    <source>
        <strain evidence="1">ISS120</strain>
    </source>
</reference>
<sequence>MASRNTSGRTRLQIIRALAHGDGKRKMVELSGLSSERMWHRSSVSPAGSFVASTGLLPQSSPNDDAPVSPCGFISVSVSFVRLLPALPPLFPNSRFVGNILTQRTEQEYNNYS</sequence>
<accession>A0A0V1CTG8</accession>
<dbReference type="Proteomes" id="UP000054653">
    <property type="component" value="Unassembled WGS sequence"/>
</dbReference>
<keyword evidence="2" id="KW-1185">Reference proteome</keyword>
<gene>
    <name evidence="1" type="ORF">T03_13962</name>
</gene>
<protein>
    <submittedName>
        <fullName evidence="1">Uncharacterized protein</fullName>
    </submittedName>
</protein>
<organism evidence="1 2">
    <name type="scientific">Trichinella britovi</name>
    <name type="common">Parasitic roundworm</name>
    <dbReference type="NCBI Taxonomy" id="45882"/>
    <lineage>
        <taxon>Eukaryota</taxon>
        <taxon>Metazoa</taxon>
        <taxon>Ecdysozoa</taxon>
        <taxon>Nematoda</taxon>
        <taxon>Enoplea</taxon>
        <taxon>Dorylaimia</taxon>
        <taxon>Trichinellida</taxon>
        <taxon>Trichinellidae</taxon>
        <taxon>Trichinella</taxon>
    </lineage>
</organism>
<proteinExistence type="predicted"/>
<name>A0A0V1CTG8_TRIBR</name>
<evidence type="ECO:0000313" key="1">
    <source>
        <dbReference type="EMBL" id="KRY52466.1"/>
    </source>
</evidence>
<dbReference type="EMBL" id="JYDI01000105">
    <property type="protein sequence ID" value="KRY52466.1"/>
    <property type="molecule type" value="Genomic_DNA"/>
</dbReference>
<evidence type="ECO:0000313" key="2">
    <source>
        <dbReference type="Proteomes" id="UP000054653"/>
    </source>
</evidence>
<dbReference type="AlphaFoldDB" id="A0A0V1CTG8"/>